<dbReference type="InterPro" id="IPR042203">
    <property type="entry name" value="Leu/Phe-tRNA_Trfase_C"/>
</dbReference>
<evidence type="ECO:0000313" key="5">
    <source>
        <dbReference type="EMBL" id="CAJ1943124.1"/>
    </source>
</evidence>
<keyword evidence="1" id="KW-0963">Cytoplasm</keyword>
<name>A0AAD2FLV7_9STRA</name>
<dbReference type="GO" id="GO:0008914">
    <property type="term" value="F:leucyl-tRNA--protein transferase activity"/>
    <property type="evidence" value="ECO:0007669"/>
    <property type="project" value="InterPro"/>
</dbReference>
<accession>A0AAD2FLV7</accession>
<dbReference type="SUPFAM" id="SSF55729">
    <property type="entry name" value="Acyl-CoA N-acyltransferases (Nat)"/>
    <property type="match status" value="1"/>
</dbReference>
<keyword evidence="6" id="KW-1185">Reference proteome</keyword>
<dbReference type="PANTHER" id="PTHR30098:SF2">
    <property type="entry name" value="LEUCYL_PHENYLALANYL-TRNA--PROTEIN TRANSFERASE"/>
    <property type="match status" value="1"/>
</dbReference>
<evidence type="ECO:0000256" key="3">
    <source>
        <dbReference type="ARBA" id="ARBA00023315"/>
    </source>
</evidence>
<comment type="caution">
    <text evidence="5">The sequence shown here is derived from an EMBL/GenBank/DDBJ whole genome shotgun (WGS) entry which is preliminary data.</text>
</comment>
<reference evidence="5" key="1">
    <citation type="submission" date="2023-08" db="EMBL/GenBank/DDBJ databases">
        <authorList>
            <person name="Audoor S."/>
            <person name="Bilcke G."/>
        </authorList>
    </citation>
    <scope>NUCLEOTIDE SEQUENCE</scope>
</reference>
<dbReference type="GO" id="GO:0005737">
    <property type="term" value="C:cytoplasm"/>
    <property type="evidence" value="ECO:0007669"/>
    <property type="project" value="TreeGrafter"/>
</dbReference>
<evidence type="ECO:0000256" key="1">
    <source>
        <dbReference type="ARBA" id="ARBA00022490"/>
    </source>
</evidence>
<dbReference type="Gene3D" id="3.40.630.70">
    <property type="entry name" value="Leucyl/phenylalanyl-tRNA-protein transferase, C-terminal domain"/>
    <property type="match status" value="1"/>
</dbReference>
<evidence type="ECO:0000313" key="6">
    <source>
        <dbReference type="Proteomes" id="UP001295423"/>
    </source>
</evidence>
<proteinExistence type="predicted"/>
<dbReference type="EMBL" id="CAKOGP040001112">
    <property type="protein sequence ID" value="CAJ1943124.1"/>
    <property type="molecule type" value="Genomic_DNA"/>
</dbReference>
<dbReference type="GO" id="GO:0030163">
    <property type="term" value="P:protein catabolic process"/>
    <property type="evidence" value="ECO:0007669"/>
    <property type="project" value="InterPro"/>
</dbReference>
<evidence type="ECO:0000256" key="4">
    <source>
        <dbReference type="SAM" id="MobiDB-lite"/>
    </source>
</evidence>
<dbReference type="InterPro" id="IPR004616">
    <property type="entry name" value="Leu/Phe-tRNA_Trfase"/>
</dbReference>
<gene>
    <name evidence="5" type="ORF">CYCCA115_LOCUS8289</name>
</gene>
<keyword evidence="2" id="KW-0808">Transferase</keyword>
<organism evidence="5 6">
    <name type="scientific">Cylindrotheca closterium</name>
    <dbReference type="NCBI Taxonomy" id="2856"/>
    <lineage>
        <taxon>Eukaryota</taxon>
        <taxon>Sar</taxon>
        <taxon>Stramenopiles</taxon>
        <taxon>Ochrophyta</taxon>
        <taxon>Bacillariophyta</taxon>
        <taxon>Bacillariophyceae</taxon>
        <taxon>Bacillariophycidae</taxon>
        <taxon>Bacillariales</taxon>
        <taxon>Bacillariaceae</taxon>
        <taxon>Cylindrotheca</taxon>
    </lineage>
</organism>
<keyword evidence="3" id="KW-0012">Acyltransferase</keyword>
<feature type="region of interest" description="Disordered" evidence="4">
    <location>
        <begin position="282"/>
        <end position="323"/>
    </location>
</feature>
<protein>
    <recommendedName>
        <fullName evidence="7">Leucyl/phenylalanyl-tRNA--protein transferase</fullName>
    </recommendedName>
</protein>
<evidence type="ECO:0000256" key="2">
    <source>
        <dbReference type="ARBA" id="ARBA00022679"/>
    </source>
</evidence>
<sequence>MTNQGKKKWFNKKKKEETIEDFIPPYLGNMVLPYHGDFCFSRIFHYKLLCQLCSEGFLPIATDGVLLPKLHAQRCVIALPTDLHISKSTRKKSKKYSVTVNKAFDQVIIGCQQQHGDRCWLYPPLVRAFKEINQRGHVNAEVFEDKGRRSTGRVCPVRLYSIEVWDSDKNMVAGELGYTVGSIYTSLTGFSSQDSAGSVQLCALGKMLCSLGFSMWDLGMEMAYKFSLGAKLMPREQFLNHVWSVREPKGFLVLPADHEALNAKCLIDELPLCDAVQSKVETEETNGNNAKGKVQTKHPSSSQKECVPPEKKRLKNTQSTAPM</sequence>
<dbReference type="AlphaFoldDB" id="A0AAD2FLV7"/>
<dbReference type="InterPro" id="IPR016181">
    <property type="entry name" value="Acyl_CoA_acyltransferase"/>
</dbReference>
<dbReference type="Proteomes" id="UP001295423">
    <property type="component" value="Unassembled WGS sequence"/>
</dbReference>
<dbReference type="PANTHER" id="PTHR30098">
    <property type="entry name" value="LEUCYL/PHENYLALANYL-TRNA--PROTEIN TRANSFERASE"/>
    <property type="match status" value="1"/>
</dbReference>
<dbReference type="Pfam" id="PF03588">
    <property type="entry name" value="Leu_Phe_trans"/>
    <property type="match status" value="1"/>
</dbReference>
<evidence type="ECO:0008006" key="7">
    <source>
        <dbReference type="Google" id="ProtNLM"/>
    </source>
</evidence>